<evidence type="ECO:0000313" key="8">
    <source>
        <dbReference type="EMBL" id="NXU99522.1"/>
    </source>
</evidence>
<dbReference type="EMBL" id="VZUI01034272">
    <property type="protein sequence ID" value="NXU99522.1"/>
    <property type="molecule type" value="Genomic_DNA"/>
</dbReference>
<evidence type="ECO:0000259" key="7">
    <source>
        <dbReference type="PROSITE" id="PS50923"/>
    </source>
</evidence>
<feature type="domain" description="Sushi" evidence="7">
    <location>
        <begin position="194"/>
        <end position="257"/>
    </location>
</feature>
<evidence type="ECO:0000256" key="2">
    <source>
        <dbReference type="ARBA" id="ARBA00022729"/>
    </source>
</evidence>
<dbReference type="InterPro" id="IPR035976">
    <property type="entry name" value="Sushi/SCR/CCP_sf"/>
</dbReference>
<protein>
    <submittedName>
        <fullName evidence="8">CR1L protein</fullName>
    </submittedName>
</protein>
<feature type="domain" description="Sushi" evidence="7">
    <location>
        <begin position="134"/>
        <end position="193"/>
    </location>
</feature>
<feature type="domain" description="Sushi" evidence="7">
    <location>
        <begin position="324"/>
        <end position="383"/>
    </location>
</feature>
<keyword evidence="2" id="KW-0732">Signal</keyword>
<dbReference type="AlphaFoldDB" id="A0A7L3Q9F5"/>
<feature type="non-terminal residue" evidence="8">
    <location>
        <position position="1"/>
    </location>
</feature>
<name>A0A7L3Q9F5_9SYLV</name>
<evidence type="ECO:0000256" key="6">
    <source>
        <dbReference type="PROSITE-ProRule" id="PRU00302"/>
    </source>
</evidence>
<proteinExistence type="predicted"/>
<feature type="domain" description="Sushi" evidence="7">
    <location>
        <begin position="384"/>
        <end position="445"/>
    </location>
</feature>
<comment type="caution">
    <text evidence="6">Lacks conserved residue(s) required for the propagation of feature annotation.</text>
</comment>
<sequence length="445" mass="48115">KACSYPGEPAHGRLVLPASFTLGSTVNFTCSSGYRLIGQSEIECVVRNGILRWSKEIPTCQAIPCLPPPDIENGQHSGGDKEHFEYGDSVTYRCHGPRRGQRPFSLVGEASIFCTTRDNLNGVWSSPAPECKVVSCQQPRVEHGRLLSGHRPRYSFGDTVAFECDFRYSLSGSGASTCRDSDLWEPPLPLCQRSDCDDPPDVRNAVKARLAGNLFPVGTVVTYECQQGHQFSVGEATWNISCLQGFVWSETPPPCERVPCPAPHIPNGRAVQAWQLKEGYGYGDRLQVACSEGFALQGRGSSVTLRCGSDGEWQPAVPECTPEPRCPKPAIPAGTEVDESSSDYPVGARLRLQCREGFVLRGPSSITCGADLSWEPALPFCDRVCGPPPRIPLGQHSGRGGTEFPYGATVTYSCAEGLSLIGDESLHCTSEDGQNLTWSGPAPEC</sequence>
<keyword evidence="3" id="KW-0677">Repeat</keyword>
<evidence type="ECO:0000256" key="3">
    <source>
        <dbReference type="ARBA" id="ARBA00022737"/>
    </source>
</evidence>
<feature type="disulfide bond" evidence="6">
    <location>
        <begin position="164"/>
        <end position="191"/>
    </location>
</feature>
<accession>A0A7L3Q9F5</accession>
<keyword evidence="1 6" id="KW-0768">Sushi</keyword>
<dbReference type="Pfam" id="PF00084">
    <property type="entry name" value="Sushi"/>
    <property type="match status" value="7"/>
</dbReference>
<feature type="domain" description="Sushi" evidence="7">
    <location>
        <begin position="1"/>
        <end position="62"/>
    </location>
</feature>
<dbReference type="SUPFAM" id="SSF57535">
    <property type="entry name" value="Complement control module/SCR domain"/>
    <property type="match status" value="7"/>
</dbReference>
<dbReference type="PANTHER" id="PTHR19325:SF575">
    <property type="entry name" value="LOCOMOTION-RELATED PROTEIN HIKARU GENKI"/>
    <property type="match status" value="1"/>
</dbReference>
<dbReference type="SMART" id="SM00032">
    <property type="entry name" value="CCP"/>
    <property type="match status" value="7"/>
</dbReference>
<dbReference type="Gene3D" id="2.10.70.10">
    <property type="entry name" value="Complement Module, domain 1"/>
    <property type="match status" value="7"/>
</dbReference>
<feature type="disulfide bond" evidence="6">
    <location>
        <begin position="385"/>
        <end position="428"/>
    </location>
</feature>
<feature type="domain" description="Sushi" evidence="7">
    <location>
        <begin position="258"/>
        <end position="322"/>
    </location>
</feature>
<feature type="non-terminal residue" evidence="8">
    <location>
        <position position="445"/>
    </location>
</feature>
<keyword evidence="9" id="KW-1185">Reference proteome</keyword>
<evidence type="ECO:0000256" key="5">
    <source>
        <dbReference type="ARBA" id="ARBA00023180"/>
    </source>
</evidence>
<reference evidence="8 9" key="1">
    <citation type="submission" date="2019-09" db="EMBL/GenBank/DDBJ databases">
        <title>Bird 10,000 Genomes (B10K) Project - Family phase.</title>
        <authorList>
            <person name="Zhang G."/>
        </authorList>
    </citation>
    <scope>NUCLEOTIDE SEQUENCE [LARGE SCALE GENOMIC DNA]</scope>
    <source>
        <strain evidence="8">OUT-0056</strain>
        <tissue evidence="8">Blood</tissue>
    </source>
</reference>
<dbReference type="CDD" id="cd00033">
    <property type="entry name" value="CCP"/>
    <property type="match status" value="7"/>
</dbReference>
<dbReference type="PROSITE" id="PS50923">
    <property type="entry name" value="SUSHI"/>
    <property type="match status" value="7"/>
</dbReference>
<organism evidence="8 9">
    <name type="scientific">Cettia cetti</name>
    <dbReference type="NCBI Taxonomy" id="68486"/>
    <lineage>
        <taxon>Eukaryota</taxon>
        <taxon>Metazoa</taxon>
        <taxon>Chordata</taxon>
        <taxon>Craniata</taxon>
        <taxon>Vertebrata</taxon>
        <taxon>Euteleostomi</taxon>
        <taxon>Archelosauria</taxon>
        <taxon>Archosauria</taxon>
        <taxon>Dinosauria</taxon>
        <taxon>Saurischia</taxon>
        <taxon>Theropoda</taxon>
        <taxon>Coelurosauria</taxon>
        <taxon>Aves</taxon>
        <taxon>Neognathae</taxon>
        <taxon>Neoaves</taxon>
        <taxon>Telluraves</taxon>
        <taxon>Australaves</taxon>
        <taxon>Passeriformes</taxon>
        <taxon>Sylvioidea</taxon>
        <taxon>Sylviidae</taxon>
        <taxon>Acrocephalinae</taxon>
        <taxon>Cettia</taxon>
    </lineage>
</organism>
<feature type="disulfide bond" evidence="6">
    <location>
        <begin position="354"/>
        <end position="381"/>
    </location>
</feature>
<evidence type="ECO:0000313" key="9">
    <source>
        <dbReference type="Proteomes" id="UP000524451"/>
    </source>
</evidence>
<evidence type="ECO:0000256" key="1">
    <source>
        <dbReference type="ARBA" id="ARBA00022659"/>
    </source>
</evidence>
<dbReference type="InterPro" id="IPR000436">
    <property type="entry name" value="Sushi_SCR_CCP_dom"/>
</dbReference>
<comment type="caution">
    <text evidence="8">The sequence shown here is derived from an EMBL/GenBank/DDBJ whole genome shotgun (WGS) entry which is preliminary data.</text>
</comment>
<evidence type="ECO:0000256" key="4">
    <source>
        <dbReference type="ARBA" id="ARBA00023157"/>
    </source>
</evidence>
<dbReference type="FunFam" id="2.10.70.10:FF:000014">
    <property type="entry name" value="Membrane cofactor protein"/>
    <property type="match status" value="2"/>
</dbReference>
<feature type="domain" description="Sushi" evidence="7">
    <location>
        <begin position="63"/>
        <end position="133"/>
    </location>
</feature>
<dbReference type="PANTHER" id="PTHR19325">
    <property type="entry name" value="COMPLEMENT COMPONENT-RELATED SUSHI DOMAIN-CONTAINING"/>
    <property type="match status" value="1"/>
</dbReference>
<keyword evidence="5" id="KW-0325">Glycoprotein</keyword>
<dbReference type="InterPro" id="IPR050350">
    <property type="entry name" value="Compl-Cell_Adhes-Reg"/>
</dbReference>
<dbReference type="Proteomes" id="UP000524451">
    <property type="component" value="Unassembled WGS sequence"/>
</dbReference>
<gene>
    <name evidence="8" type="primary">Cr1l</name>
    <name evidence="8" type="ORF">CETCET_R13077</name>
</gene>
<keyword evidence="4 6" id="KW-1015">Disulfide bond</keyword>